<feature type="domain" description="Bacteriophage tail tape measure C-terminal" evidence="3">
    <location>
        <begin position="725"/>
        <end position="785"/>
    </location>
</feature>
<dbReference type="Proteomes" id="UP000658305">
    <property type="component" value="Unassembled WGS sequence"/>
</dbReference>
<feature type="domain" description="Bacteriophage tail tape measure N-terminal" evidence="2">
    <location>
        <begin position="251"/>
        <end position="396"/>
    </location>
</feature>
<accession>A0ABQ3FG88</accession>
<protein>
    <recommendedName>
        <fullName evidence="6">Phage tail tape measure protein, lambda family</fullName>
    </recommendedName>
</protein>
<sequence length="928" mass="96730">MTAQVHSLQLKIDATAAKTGSREFTAAVAAVKKAVEDLDRDSTGLFTKLRNIKPQVDVTPIAKATTTTRELSTAMEKAGTASAKTGTQSQRAALAASMALRQATTSAQKLGWRLQDLGQTAALDQLDSAVDRLHAQLARAPDVTAIKAARSAYEDTRVELTQLASAAEMAKGAQAALDRQARESAAAADKHAASIASLRAEFQPLYQVSKNYEAQLDRIAQAERESILTAGQAEAARQRAAQALLTAGQAADTFAGSGRNAAFAAQQVGFQLTDIAVMLQGGMSPLSIMVTQGGQLAGTFQTLGSRAQVFSALKSGLLGMVSPISLLTYGAIGLGAALYYGLSKAIPPTKSLAEALKDLDAAMSTAKSTAGEAADLDALTQKYAGAAAEVQALANAKRDLARLEAETAYKDAKSSFYSDVGFNRWWDTLRGFAGTEEGRVRKLAQDFDLTTEAATRLNEQLLKAQSSTNAEMAASYYGQMRQTIVDAAGGMEKLTTAQKEVVGKINEMEGKAREFARLDMAKPVTDATTAANGLATSMSGVAAQALRVLNTLQALAGIKVNISAPVISTPALPKATPIAAPKASGDIFDRITNLTDVSYQPVKAAVTSTSTPAATKPAAAMTSRELQAVITASVTRTGALQAEKSAAEQLTDSLKDRLTSLQAETLTLQAVAAGTYATEEAARLYAEAATTAGGAIDDQTAAMIRQIDAAGKLNDELQRLVKDPVKEWLDSVPTWVEAGRQIEEQALDSLSNALADFATTGKFDINALGDAIASTAARVVSDMAVKELVAMLGGNVTGTGAAGFGLGDIFGAMFGTVGAFSEGGIFTRPVGFATMPTNFRHAPHFAEGTANTSGIPAVLHDNEAVIPLSRGRKVGVELNGGTSTGGTVINAPQTITINTPDADSFRRSKKQVAADLAVAGQRAVRQNR</sequence>
<dbReference type="RefSeq" id="WP_189381052.1">
    <property type="nucleotide sequence ID" value="NZ_BMYI01000006.1"/>
</dbReference>
<reference evidence="5" key="1">
    <citation type="journal article" date="2019" name="Int. J. Syst. Evol. Microbiol.">
        <title>The Global Catalogue of Microorganisms (GCM) 10K type strain sequencing project: providing services to taxonomists for standard genome sequencing and annotation.</title>
        <authorList>
            <consortium name="The Broad Institute Genomics Platform"/>
            <consortium name="The Broad Institute Genome Sequencing Center for Infectious Disease"/>
            <person name="Wu L."/>
            <person name="Ma J."/>
        </authorList>
    </citation>
    <scope>NUCLEOTIDE SEQUENCE [LARGE SCALE GENOMIC DNA]</scope>
    <source>
        <strain evidence="5">KCTC 23298</strain>
    </source>
</reference>
<name>A0ABQ3FG88_9RHOB</name>
<dbReference type="EMBL" id="BMYI01000006">
    <property type="protein sequence ID" value="GHC22732.1"/>
    <property type="molecule type" value="Genomic_DNA"/>
</dbReference>
<organism evidence="4 5">
    <name type="scientific">Gemmobacter nanjingensis</name>
    <dbReference type="NCBI Taxonomy" id="488454"/>
    <lineage>
        <taxon>Bacteria</taxon>
        <taxon>Pseudomonadati</taxon>
        <taxon>Pseudomonadota</taxon>
        <taxon>Alphaproteobacteria</taxon>
        <taxon>Rhodobacterales</taxon>
        <taxon>Paracoccaceae</taxon>
        <taxon>Gemmobacter</taxon>
    </lineage>
</organism>
<dbReference type="InterPro" id="IPR009628">
    <property type="entry name" value="Phage_tape_measure_N"/>
</dbReference>
<evidence type="ECO:0000259" key="2">
    <source>
        <dbReference type="Pfam" id="PF06791"/>
    </source>
</evidence>
<dbReference type="Pfam" id="PF09718">
    <property type="entry name" value="Tape_meas_lam_C"/>
    <property type="match status" value="1"/>
</dbReference>
<evidence type="ECO:0000259" key="3">
    <source>
        <dbReference type="Pfam" id="PF09718"/>
    </source>
</evidence>
<evidence type="ECO:0000313" key="5">
    <source>
        <dbReference type="Proteomes" id="UP000658305"/>
    </source>
</evidence>
<evidence type="ECO:0008006" key="6">
    <source>
        <dbReference type="Google" id="ProtNLM"/>
    </source>
</evidence>
<feature type="coiled-coil region" evidence="1">
    <location>
        <begin position="376"/>
        <end position="406"/>
    </location>
</feature>
<comment type="caution">
    <text evidence="4">The sequence shown here is derived from an EMBL/GenBank/DDBJ whole genome shotgun (WGS) entry which is preliminary data.</text>
</comment>
<keyword evidence="1" id="KW-0175">Coiled coil</keyword>
<evidence type="ECO:0000313" key="4">
    <source>
        <dbReference type="EMBL" id="GHC22732.1"/>
    </source>
</evidence>
<dbReference type="Pfam" id="PF06791">
    <property type="entry name" value="TMP_2"/>
    <property type="match status" value="1"/>
</dbReference>
<evidence type="ECO:0000256" key="1">
    <source>
        <dbReference type="SAM" id="Coils"/>
    </source>
</evidence>
<dbReference type="InterPro" id="IPR006431">
    <property type="entry name" value="Phage_tape_meas_C"/>
</dbReference>
<gene>
    <name evidence="4" type="ORF">GCM10007291_22620</name>
</gene>
<keyword evidence="5" id="KW-1185">Reference proteome</keyword>
<proteinExistence type="predicted"/>